<dbReference type="InterPro" id="IPR052050">
    <property type="entry name" value="SecEffector_AnkRepeat"/>
</dbReference>
<evidence type="ECO:0000259" key="2">
    <source>
        <dbReference type="PROSITE" id="PS50181"/>
    </source>
</evidence>
<proteinExistence type="predicted"/>
<name>A0AAD3D0E1_9STRA</name>
<sequence>MSSTEACKSAPAKKRAKTTMENTSDSLASFDVNKRANELSEKISSLCNEFPEMKYILDSFQLQDSLIKAAVQKYKDDMVKNAEMEEAKHSKAEMSPLHSLPDEVLQICLSYIGGGNYGSVALTSKKLHNFYKEEFGRDTAYLEMATSVKLAYHCLDNLCKCLNEKDELFRAAAVNGNVVILKAAVKDGYDLFPLIEMKKDAYEDCYLANEEEGENGITIGEYEPYDVDIYYTDEDGMSTCENKTSTYMMKTQVKLSQLVARGHLHVLKYLHEELNYRKGLQRYIKPAIQHDQVEILKWLHSIDPLNEDDVMNRDHYDSDECEIKPFYFCDCAVKSGSVEVLHWLLDQGYKIDDEHCVMGNAISSKSLEMIQFCFDKGYSIEESEHRYDIKDAKSVEMYRFLHELGFEFTGGINTWVNGYCIEQEIDILKFLRSISIPWDDKIMKDIAAYGTLEIVKYAHGDGCPWTSDRQEYANLLVWQNNGTGMFSGGKMHVNFDEFEKLQFLIENGCTFNHEYPCDFTKRSLMEVLRKKKDLAMLQYFIGENSKFYNQIFKYFLQYSTREDLWCEGICCILEKGKDVEKFKSIEELLNKFSHAIDFVKYCHSQGLPWCKDPSGNTHLLSRIACYNDLDDVKWAYENGCKGDQSFPYIKEEWEEKGIRQRDEWRANCHFFEENDMLPNMNLLEDEDEGEDELRSDLVGIDNSELKCLVDGGLSFRSEEEKEAHLSQALEKCFEHSYGGHGENINNRKRLALFQQMRVKEPRYPRRTR</sequence>
<dbReference type="PANTHER" id="PTHR46586">
    <property type="entry name" value="ANKYRIN REPEAT-CONTAINING PROTEIN"/>
    <property type="match status" value="1"/>
</dbReference>
<protein>
    <recommendedName>
        <fullName evidence="2">F-box domain-containing protein</fullName>
    </recommendedName>
</protein>
<gene>
    <name evidence="3" type="ORF">CTEN210_12002</name>
</gene>
<dbReference type="InterPro" id="IPR036770">
    <property type="entry name" value="Ankyrin_rpt-contain_sf"/>
</dbReference>
<dbReference type="PROSITE" id="PS50181">
    <property type="entry name" value="FBOX"/>
    <property type="match status" value="1"/>
</dbReference>
<reference evidence="3 4" key="1">
    <citation type="journal article" date="2021" name="Sci. Rep.">
        <title>The genome of the diatom Chaetoceros tenuissimus carries an ancient integrated fragment of an extant virus.</title>
        <authorList>
            <person name="Hongo Y."/>
            <person name="Kimura K."/>
            <person name="Takaki Y."/>
            <person name="Yoshida Y."/>
            <person name="Baba S."/>
            <person name="Kobayashi G."/>
            <person name="Nagasaki K."/>
            <person name="Hano T."/>
            <person name="Tomaru Y."/>
        </authorList>
    </citation>
    <scope>NUCLEOTIDE SEQUENCE [LARGE SCALE GENOMIC DNA]</scope>
    <source>
        <strain evidence="3 4">NIES-3715</strain>
    </source>
</reference>
<dbReference type="Gene3D" id="1.25.40.20">
    <property type="entry name" value="Ankyrin repeat-containing domain"/>
    <property type="match status" value="1"/>
</dbReference>
<dbReference type="SUPFAM" id="SSF140860">
    <property type="entry name" value="Pseudo ankyrin repeat-like"/>
    <property type="match status" value="1"/>
</dbReference>
<comment type="caution">
    <text evidence="3">The sequence shown here is derived from an EMBL/GenBank/DDBJ whole genome shotgun (WGS) entry which is preliminary data.</text>
</comment>
<evidence type="ECO:0000313" key="4">
    <source>
        <dbReference type="Proteomes" id="UP001054902"/>
    </source>
</evidence>
<feature type="domain" description="F-box" evidence="2">
    <location>
        <begin position="94"/>
        <end position="144"/>
    </location>
</feature>
<keyword evidence="4" id="KW-1185">Reference proteome</keyword>
<organism evidence="3 4">
    <name type="scientific">Chaetoceros tenuissimus</name>
    <dbReference type="NCBI Taxonomy" id="426638"/>
    <lineage>
        <taxon>Eukaryota</taxon>
        <taxon>Sar</taxon>
        <taxon>Stramenopiles</taxon>
        <taxon>Ochrophyta</taxon>
        <taxon>Bacillariophyta</taxon>
        <taxon>Coscinodiscophyceae</taxon>
        <taxon>Chaetocerotophycidae</taxon>
        <taxon>Chaetocerotales</taxon>
        <taxon>Chaetocerotaceae</taxon>
        <taxon>Chaetoceros</taxon>
    </lineage>
</organism>
<dbReference type="AlphaFoldDB" id="A0AAD3D0E1"/>
<dbReference type="PANTHER" id="PTHR46586:SF3">
    <property type="entry name" value="ANKYRIN REPEAT-CONTAINING PROTEIN"/>
    <property type="match status" value="1"/>
</dbReference>
<dbReference type="Proteomes" id="UP001054902">
    <property type="component" value="Unassembled WGS sequence"/>
</dbReference>
<evidence type="ECO:0000256" key="1">
    <source>
        <dbReference type="SAM" id="MobiDB-lite"/>
    </source>
</evidence>
<feature type="region of interest" description="Disordered" evidence="1">
    <location>
        <begin position="1"/>
        <end position="24"/>
    </location>
</feature>
<dbReference type="InterPro" id="IPR001810">
    <property type="entry name" value="F-box_dom"/>
</dbReference>
<accession>A0AAD3D0E1</accession>
<evidence type="ECO:0000313" key="3">
    <source>
        <dbReference type="EMBL" id="GFH55526.1"/>
    </source>
</evidence>
<dbReference type="EMBL" id="BLLK01000049">
    <property type="protein sequence ID" value="GFH55526.1"/>
    <property type="molecule type" value="Genomic_DNA"/>
</dbReference>